<name>A0A1H0YLI0_9MICO</name>
<dbReference type="InterPro" id="IPR036388">
    <property type="entry name" value="WH-like_DNA-bd_sf"/>
</dbReference>
<dbReference type="eggNOG" id="COG1733">
    <property type="taxonomic scope" value="Bacteria"/>
</dbReference>
<keyword evidence="3" id="KW-0804">Transcription</keyword>
<dbReference type="STRING" id="1079994.SAMN04488565_0988"/>
<dbReference type="RefSeq" id="WP_010155213.1">
    <property type="nucleotide sequence ID" value="NZ_FNKB01000001.1"/>
</dbReference>
<dbReference type="GO" id="GO:0003677">
    <property type="term" value="F:DNA binding"/>
    <property type="evidence" value="ECO:0007669"/>
    <property type="project" value="UniProtKB-KW"/>
</dbReference>
<dbReference type="PANTHER" id="PTHR33204:SF37">
    <property type="entry name" value="HTH-TYPE TRANSCRIPTIONAL REGULATOR YODB"/>
    <property type="match status" value="1"/>
</dbReference>
<organism evidence="5 6">
    <name type="scientific">Leucobacter chromiiresistens</name>
    <dbReference type="NCBI Taxonomy" id="1079994"/>
    <lineage>
        <taxon>Bacteria</taxon>
        <taxon>Bacillati</taxon>
        <taxon>Actinomycetota</taxon>
        <taxon>Actinomycetes</taxon>
        <taxon>Micrococcales</taxon>
        <taxon>Microbacteriaceae</taxon>
        <taxon>Leucobacter</taxon>
    </lineage>
</organism>
<dbReference type="Proteomes" id="UP000182690">
    <property type="component" value="Unassembled WGS sequence"/>
</dbReference>
<dbReference type="PROSITE" id="PS51118">
    <property type="entry name" value="HTH_HXLR"/>
    <property type="match status" value="1"/>
</dbReference>
<dbReference type="PANTHER" id="PTHR33204">
    <property type="entry name" value="TRANSCRIPTIONAL REGULATOR, MARR FAMILY"/>
    <property type="match status" value="1"/>
</dbReference>
<dbReference type="InterPro" id="IPR002577">
    <property type="entry name" value="HTH_HxlR"/>
</dbReference>
<keyword evidence="1" id="KW-0805">Transcription regulation</keyword>
<dbReference type="EMBL" id="FNKB01000001">
    <property type="protein sequence ID" value="SDQ16024.1"/>
    <property type="molecule type" value="Genomic_DNA"/>
</dbReference>
<sequence>MVSYAQLRETGAFARDCSTRVVLDHVMSRWGVLVLCTLSDGTHRWGELRREVEGISEKMLASTLRQLVADGIVHRESLPTVPPHVEYRLTERGRELMDRMLPLIEWIAVRADEIVGRAPGAGDGAPSTEPARR</sequence>
<evidence type="ECO:0000313" key="5">
    <source>
        <dbReference type="EMBL" id="SDQ16024.1"/>
    </source>
</evidence>
<dbReference type="AlphaFoldDB" id="A0A1H0YLI0"/>
<evidence type="ECO:0000256" key="2">
    <source>
        <dbReference type="ARBA" id="ARBA00023125"/>
    </source>
</evidence>
<dbReference type="SUPFAM" id="SSF46785">
    <property type="entry name" value="Winged helix' DNA-binding domain"/>
    <property type="match status" value="1"/>
</dbReference>
<gene>
    <name evidence="5" type="ORF">SAMN04488565_0988</name>
</gene>
<evidence type="ECO:0000259" key="4">
    <source>
        <dbReference type="PROSITE" id="PS51118"/>
    </source>
</evidence>
<dbReference type="Pfam" id="PF01638">
    <property type="entry name" value="HxlR"/>
    <property type="match status" value="1"/>
</dbReference>
<dbReference type="InterPro" id="IPR036390">
    <property type="entry name" value="WH_DNA-bd_sf"/>
</dbReference>
<dbReference type="Gene3D" id="1.10.10.10">
    <property type="entry name" value="Winged helix-like DNA-binding domain superfamily/Winged helix DNA-binding domain"/>
    <property type="match status" value="1"/>
</dbReference>
<reference evidence="5 6" key="1">
    <citation type="submission" date="2016-10" db="EMBL/GenBank/DDBJ databases">
        <authorList>
            <person name="de Groot N.N."/>
        </authorList>
    </citation>
    <scope>NUCLEOTIDE SEQUENCE [LARGE SCALE GENOMIC DNA]</scope>
    <source>
        <strain evidence="5 6">DSM 22788</strain>
    </source>
</reference>
<protein>
    <submittedName>
        <fullName evidence="5">DNA-binding transcriptional regulator, HxlR family</fullName>
    </submittedName>
</protein>
<evidence type="ECO:0000313" key="6">
    <source>
        <dbReference type="Proteomes" id="UP000182690"/>
    </source>
</evidence>
<accession>A0A1H0YLI0</accession>
<proteinExistence type="predicted"/>
<evidence type="ECO:0000256" key="1">
    <source>
        <dbReference type="ARBA" id="ARBA00023015"/>
    </source>
</evidence>
<dbReference type="OrthoDB" id="370168at2"/>
<keyword evidence="2 5" id="KW-0238">DNA-binding</keyword>
<evidence type="ECO:0000256" key="3">
    <source>
        <dbReference type="ARBA" id="ARBA00023163"/>
    </source>
</evidence>
<feature type="domain" description="HTH hxlR-type" evidence="4">
    <location>
        <begin position="17"/>
        <end position="115"/>
    </location>
</feature>